<dbReference type="Proteomes" id="UP000232003">
    <property type="component" value="Chromosome"/>
</dbReference>
<evidence type="ECO:0000313" key="2">
    <source>
        <dbReference type="EMBL" id="AUB36804.1"/>
    </source>
</evidence>
<feature type="region of interest" description="Disordered" evidence="1">
    <location>
        <begin position="1"/>
        <end position="29"/>
    </location>
</feature>
<gene>
    <name evidence="2" type="ORF">COO91_02729</name>
</gene>
<organism evidence="2 3">
    <name type="scientific">Nostoc flagelliforme CCNUN1</name>
    <dbReference type="NCBI Taxonomy" id="2038116"/>
    <lineage>
        <taxon>Bacteria</taxon>
        <taxon>Bacillati</taxon>
        <taxon>Cyanobacteriota</taxon>
        <taxon>Cyanophyceae</taxon>
        <taxon>Nostocales</taxon>
        <taxon>Nostocaceae</taxon>
        <taxon>Nostoc</taxon>
    </lineage>
</organism>
<accession>A0A2K8SMU9</accession>
<evidence type="ECO:0000256" key="1">
    <source>
        <dbReference type="SAM" id="MobiDB-lite"/>
    </source>
</evidence>
<dbReference type="AlphaFoldDB" id="A0A2K8SMU9"/>
<evidence type="ECO:0000313" key="3">
    <source>
        <dbReference type="Proteomes" id="UP000232003"/>
    </source>
</evidence>
<protein>
    <submittedName>
        <fullName evidence="2">Uncharacterized protein</fullName>
    </submittedName>
</protein>
<dbReference type="KEGG" id="nfl:COO91_02729"/>
<dbReference type="EMBL" id="CP024785">
    <property type="protein sequence ID" value="AUB36804.1"/>
    <property type="molecule type" value="Genomic_DNA"/>
</dbReference>
<sequence>MGSGEWGVGEAGEAGEAGEDEGEMNSKLKNFCLLPPVSSS</sequence>
<keyword evidence="3" id="KW-1185">Reference proteome</keyword>
<feature type="compositionally biased region" description="Gly residues" evidence="1">
    <location>
        <begin position="1"/>
        <end position="12"/>
    </location>
</feature>
<proteinExistence type="predicted"/>
<name>A0A2K8SMU9_9NOSO</name>
<reference evidence="2 3" key="1">
    <citation type="submission" date="2017-11" db="EMBL/GenBank/DDBJ databases">
        <title>Complete genome of a free-living desiccation-tolerant cyanobacterium and its photosynthetic adaptation to extreme terrestrial habitat.</title>
        <authorList>
            <person name="Shang J."/>
        </authorList>
    </citation>
    <scope>NUCLEOTIDE SEQUENCE [LARGE SCALE GENOMIC DNA]</scope>
    <source>
        <strain evidence="2 3">CCNUN1</strain>
    </source>
</reference>